<dbReference type="PANTHER" id="PTHR33204">
    <property type="entry name" value="TRANSCRIPTIONAL REGULATOR, MARR FAMILY"/>
    <property type="match status" value="1"/>
</dbReference>
<evidence type="ECO:0000313" key="6">
    <source>
        <dbReference type="Proteomes" id="UP000247781"/>
    </source>
</evidence>
<dbReference type="RefSeq" id="WP_110316481.1">
    <property type="nucleotide sequence ID" value="NZ_QJJU01000007.1"/>
</dbReference>
<comment type="caution">
    <text evidence="5">The sequence shown here is derived from an EMBL/GenBank/DDBJ whole genome shotgun (WGS) entry which is preliminary data.</text>
</comment>
<dbReference type="SUPFAM" id="SSF46785">
    <property type="entry name" value="Winged helix' DNA-binding domain"/>
    <property type="match status" value="1"/>
</dbReference>
<reference evidence="5 6" key="2">
    <citation type="submission" date="2018-06" db="EMBL/GenBank/DDBJ databases">
        <title>Sequencing of bacterial isolates from soil warming experiment in Harvard Forest, Massachusetts, USA.</title>
        <authorList>
            <person name="Deangelis K.PhD."/>
        </authorList>
    </citation>
    <scope>NUCLEOTIDE SEQUENCE [LARGE SCALE GENOMIC DNA]</scope>
    <source>
        <strain evidence="5 6">GAS496</strain>
    </source>
</reference>
<evidence type="ECO:0000256" key="3">
    <source>
        <dbReference type="ARBA" id="ARBA00023163"/>
    </source>
</evidence>
<evidence type="ECO:0000313" key="5">
    <source>
        <dbReference type="EMBL" id="PXX08856.1"/>
    </source>
</evidence>
<gene>
    <name evidence="5" type="ORF">C8E89_107161</name>
</gene>
<dbReference type="InterPro" id="IPR036388">
    <property type="entry name" value="WH-like_DNA-bd_sf"/>
</dbReference>
<feature type="domain" description="HTH hxlR-type" evidence="4">
    <location>
        <begin position="7"/>
        <end position="106"/>
    </location>
</feature>
<evidence type="ECO:0000259" key="4">
    <source>
        <dbReference type="PROSITE" id="PS51118"/>
    </source>
</evidence>
<dbReference type="InterPro" id="IPR002577">
    <property type="entry name" value="HTH_HxlR"/>
</dbReference>
<dbReference type="AlphaFoldDB" id="A0A318HHG1"/>
<dbReference type="Gene3D" id="1.10.10.10">
    <property type="entry name" value="Winged helix-like DNA-binding domain superfamily/Winged helix DNA-binding domain"/>
    <property type="match status" value="1"/>
</dbReference>
<proteinExistence type="predicted"/>
<keyword evidence="3" id="KW-0804">Transcription</keyword>
<reference evidence="6" key="1">
    <citation type="submission" date="2018-05" db="EMBL/GenBank/DDBJ databases">
        <authorList>
            <person name="Deangelis K."/>
            <person name="Huntemann M."/>
            <person name="Clum A."/>
            <person name="Pillay M."/>
            <person name="Palaniappan K."/>
            <person name="Varghese N."/>
            <person name="Mikhailova N."/>
            <person name="Stamatis D."/>
            <person name="Reddy T."/>
            <person name="Daum C."/>
            <person name="Shapiro N."/>
            <person name="Ivanova N."/>
            <person name="Kyrpides N."/>
            <person name="Woyke T."/>
        </authorList>
    </citation>
    <scope>NUCLEOTIDE SEQUENCE [LARGE SCALE GENOMIC DNA]</scope>
    <source>
        <strain evidence="6">GAS496</strain>
    </source>
</reference>
<dbReference type="OrthoDB" id="370168at2"/>
<sequence length="107" mass="12072">MDDQFGCPVEATLAVIGGKWKAVLIFHMMHTGPHRFAELRRKTTGISDRVLTRQLRELETDGVVAREVFAEVPPRVEYSLTEYGESLRPVTEAMCQWGKRHMTAGVA</sequence>
<keyword evidence="1" id="KW-0805">Transcription regulation</keyword>
<evidence type="ECO:0000256" key="1">
    <source>
        <dbReference type="ARBA" id="ARBA00023015"/>
    </source>
</evidence>
<dbReference type="Proteomes" id="UP000247781">
    <property type="component" value="Unassembled WGS sequence"/>
</dbReference>
<keyword evidence="6" id="KW-1185">Reference proteome</keyword>
<keyword evidence="2" id="KW-0238">DNA-binding</keyword>
<name>A0A318HHG1_9MYCO</name>
<dbReference type="EMBL" id="QJJU01000007">
    <property type="protein sequence ID" value="PXX08856.1"/>
    <property type="molecule type" value="Genomic_DNA"/>
</dbReference>
<organism evidence="5 6">
    <name type="scientific">Mycolicibacterium moriokaense</name>
    <dbReference type="NCBI Taxonomy" id="39691"/>
    <lineage>
        <taxon>Bacteria</taxon>
        <taxon>Bacillati</taxon>
        <taxon>Actinomycetota</taxon>
        <taxon>Actinomycetes</taxon>
        <taxon>Mycobacteriales</taxon>
        <taxon>Mycobacteriaceae</taxon>
        <taxon>Mycolicibacterium</taxon>
    </lineage>
</organism>
<dbReference type="PROSITE" id="PS51118">
    <property type="entry name" value="HTH_HXLR"/>
    <property type="match status" value="1"/>
</dbReference>
<accession>A0A318HHG1</accession>
<dbReference type="GO" id="GO:0003677">
    <property type="term" value="F:DNA binding"/>
    <property type="evidence" value="ECO:0007669"/>
    <property type="project" value="UniProtKB-KW"/>
</dbReference>
<protein>
    <submittedName>
        <fullName evidence="5">HxlR family transcriptional regulator</fullName>
    </submittedName>
</protein>
<dbReference type="PANTHER" id="PTHR33204:SF29">
    <property type="entry name" value="TRANSCRIPTIONAL REGULATOR"/>
    <property type="match status" value="1"/>
</dbReference>
<evidence type="ECO:0000256" key="2">
    <source>
        <dbReference type="ARBA" id="ARBA00023125"/>
    </source>
</evidence>
<dbReference type="Pfam" id="PF01638">
    <property type="entry name" value="HxlR"/>
    <property type="match status" value="1"/>
</dbReference>
<dbReference type="InterPro" id="IPR036390">
    <property type="entry name" value="WH_DNA-bd_sf"/>
</dbReference>